<evidence type="ECO:0000313" key="2">
    <source>
        <dbReference type="Proteomes" id="UP000550501"/>
    </source>
</evidence>
<gene>
    <name evidence="1" type="ORF">FHR72_003638</name>
</gene>
<proteinExistence type="predicted"/>
<dbReference type="EMBL" id="JACHVU010000008">
    <property type="protein sequence ID" value="MBB2992142.1"/>
    <property type="molecule type" value="Genomic_DNA"/>
</dbReference>
<keyword evidence="2" id="KW-1185">Reference proteome</keyword>
<evidence type="ECO:0000313" key="1">
    <source>
        <dbReference type="EMBL" id="MBB2992142.1"/>
    </source>
</evidence>
<comment type="caution">
    <text evidence="1">The sequence shown here is derived from an EMBL/GenBank/DDBJ whole genome shotgun (WGS) entry which is preliminary data.</text>
</comment>
<dbReference type="Proteomes" id="UP000550501">
    <property type="component" value="Unassembled WGS sequence"/>
</dbReference>
<protein>
    <submittedName>
        <fullName evidence="1">Uncharacterized protein</fullName>
    </submittedName>
</protein>
<name>A0A839QFX6_MYCIR</name>
<sequence length="98" mass="10700">MRSPAGLGKPGQKLWRKIASDFDVESYPDKAELLFQACKTADQIAELDDAAAEAPLTVKGSMGQPVISPFIAEARVQRGLLAQLLSRINFAEPEDEDR</sequence>
<dbReference type="AlphaFoldDB" id="A0A839QFX6"/>
<dbReference type="RefSeq" id="WP_183470573.1">
    <property type="nucleotide sequence ID" value="NZ_JACHVU010000008.1"/>
</dbReference>
<reference evidence="1 2" key="1">
    <citation type="submission" date="2020-08" db="EMBL/GenBank/DDBJ databases">
        <title>The Agave Microbiome: Exploring the role of microbial communities in plant adaptations to desert environments.</title>
        <authorList>
            <person name="Partida-Martinez L.P."/>
        </authorList>
    </citation>
    <scope>NUCLEOTIDE SEQUENCE [LARGE SCALE GENOMIC DNA]</scope>
    <source>
        <strain evidence="1 2">AT2.18</strain>
    </source>
</reference>
<accession>A0A839QFX6</accession>
<organism evidence="1 2">
    <name type="scientific">Mycolicibacterium iranicum</name>
    <name type="common">Mycobacterium iranicum</name>
    <dbReference type="NCBI Taxonomy" id="912594"/>
    <lineage>
        <taxon>Bacteria</taxon>
        <taxon>Bacillati</taxon>
        <taxon>Actinomycetota</taxon>
        <taxon>Actinomycetes</taxon>
        <taxon>Mycobacteriales</taxon>
        <taxon>Mycobacteriaceae</taxon>
        <taxon>Mycolicibacterium</taxon>
    </lineage>
</organism>